<sequence length="78" mass="9408">MSGVRFWEIVLLKKLCVIQQPLCHEWMDDKQIVYENVGYQFGAVNYIKRIQRRLLIICRFYKRLGKLNFPSHATHLKL</sequence>
<reference evidence="1 2" key="1">
    <citation type="submission" date="2015-04" db="EMBL/GenBank/DDBJ databases">
        <authorList>
            <person name="Syromyatnikov M.Y."/>
            <person name="Popov V.N."/>
        </authorList>
    </citation>
    <scope>NUCLEOTIDE SEQUENCE [LARGE SCALE GENOMIC DNA]</scope>
</reference>
<accession>A0A1J1IQH7</accession>
<organism evidence="1 2">
    <name type="scientific">Clunio marinus</name>
    <dbReference type="NCBI Taxonomy" id="568069"/>
    <lineage>
        <taxon>Eukaryota</taxon>
        <taxon>Metazoa</taxon>
        <taxon>Ecdysozoa</taxon>
        <taxon>Arthropoda</taxon>
        <taxon>Hexapoda</taxon>
        <taxon>Insecta</taxon>
        <taxon>Pterygota</taxon>
        <taxon>Neoptera</taxon>
        <taxon>Endopterygota</taxon>
        <taxon>Diptera</taxon>
        <taxon>Nematocera</taxon>
        <taxon>Chironomoidea</taxon>
        <taxon>Chironomidae</taxon>
        <taxon>Clunio</taxon>
    </lineage>
</organism>
<dbReference type="AlphaFoldDB" id="A0A1J1IQH7"/>
<gene>
    <name evidence="1" type="ORF">CLUMA_CG015730</name>
</gene>
<dbReference type="EMBL" id="CVRI01000057">
    <property type="protein sequence ID" value="CRL02408.1"/>
    <property type="molecule type" value="Genomic_DNA"/>
</dbReference>
<dbReference type="Proteomes" id="UP000183832">
    <property type="component" value="Unassembled WGS sequence"/>
</dbReference>
<name>A0A1J1IQH7_9DIPT</name>
<evidence type="ECO:0000313" key="1">
    <source>
        <dbReference type="EMBL" id="CRL02408.1"/>
    </source>
</evidence>
<evidence type="ECO:0000313" key="2">
    <source>
        <dbReference type="Proteomes" id="UP000183832"/>
    </source>
</evidence>
<protein>
    <submittedName>
        <fullName evidence="1">CLUMA_CG015730, isoform A</fullName>
    </submittedName>
</protein>
<keyword evidence="2" id="KW-1185">Reference proteome</keyword>
<proteinExistence type="predicted"/>